<feature type="chain" id="PRO_5045999606" description="YbjN domain-containing protein" evidence="1">
    <location>
        <begin position="22"/>
        <end position="161"/>
    </location>
</feature>
<evidence type="ECO:0000256" key="1">
    <source>
        <dbReference type="SAM" id="SignalP"/>
    </source>
</evidence>
<accession>A0ABU1JNB9</accession>
<keyword evidence="3" id="KW-1185">Reference proteome</keyword>
<name>A0ABU1JNB9_9PROT</name>
<comment type="caution">
    <text evidence="2">The sequence shown here is derived from an EMBL/GenBank/DDBJ whole genome shotgun (WGS) entry which is preliminary data.</text>
</comment>
<dbReference type="EMBL" id="JAVDPW010000004">
    <property type="protein sequence ID" value="MDR6290120.1"/>
    <property type="molecule type" value="Genomic_DNA"/>
</dbReference>
<gene>
    <name evidence="2" type="ORF">E9232_002641</name>
</gene>
<sequence length="161" mass="17062">MMRAVALLAAAVLLAAAPAFADDTLLKFTTDSVGKALKSAGHADYTVGKDDSGDPMLTLPGGDSGADDVRVYFFECNAKGLCEDIMLQGNYSTEKTVYASVINAWNSDNRWTRAYINSVKSPVLEMDVNATGGIGKAALEVLLNTYFTAVSDFATHIGVKP</sequence>
<reference evidence="2 3" key="1">
    <citation type="submission" date="2023-07" db="EMBL/GenBank/DDBJ databases">
        <title>Sorghum-associated microbial communities from plants grown in Nebraska, USA.</title>
        <authorList>
            <person name="Schachtman D."/>
        </authorList>
    </citation>
    <scope>NUCLEOTIDE SEQUENCE [LARGE SCALE GENOMIC DNA]</scope>
    <source>
        <strain evidence="2 3">584</strain>
    </source>
</reference>
<keyword evidence="1" id="KW-0732">Signal</keyword>
<proteinExistence type="predicted"/>
<protein>
    <recommendedName>
        <fullName evidence="4">YbjN domain-containing protein</fullName>
    </recommendedName>
</protein>
<dbReference type="RefSeq" id="WP_309794573.1">
    <property type="nucleotide sequence ID" value="NZ_JAVDPW010000004.1"/>
</dbReference>
<dbReference type="CDD" id="cd17511">
    <property type="entry name" value="YbjN_AmyR-like"/>
    <property type="match status" value="1"/>
</dbReference>
<feature type="signal peptide" evidence="1">
    <location>
        <begin position="1"/>
        <end position="21"/>
    </location>
</feature>
<organism evidence="2 3">
    <name type="scientific">Inquilinus ginsengisoli</name>
    <dbReference type="NCBI Taxonomy" id="363840"/>
    <lineage>
        <taxon>Bacteria</taxon>
        <taxon>Pseudomonadati</taxon>
        <taxon>Pseudomonadota</taxon>
        <taxon>Alphaproteobacteria</taxon>
        <taxon>Rhodospirillales</taxon>
        <taxon>Rhodospirillaceae</taxon>
        <taxon>Inquilinus</taxon>
    </lineage>
</organism>
<evidence type="ECO:0000313" key="3">
    <source>
        <dbReference type="Proteomes" id="UP001262410"/>
    </source>
</evidence>
<dbReference type="InterPro" id="IPR019660">
    <property type="entry name" value="Put_sensory_transdc_reg_YbjN"/>
</dbReference>
<evidence type="ECO:0000313" key="2">
    <source>
        <dbReference type="EMBL" id="MDR6290120.1"/>
    </source>
</evidence>
<dbReference type="Pfam" id="PF10722">
    <property type="entry name" value="YbjN"/>
    <property type="match status" value="1"/>
</dbReference>
<dbReference type="Proteomes" id="UP001262410">
    <property type="component" value="Unassembled WGS sequence"/>
</dbReference>
<evidence type="ECO:0008006" key="4">
    <source>
        <dbReference type="Google" id="ProtNLM"/>
    </source>
</evidence>